<protein>
    <submittedName>
        <fullName evidence="1">Uncharacterized protein</fullName>
    </submittedName>
</protein>
<dbReference type="AlphaFoldDB" id="X1T7Q6"/>
<organism evidence="1">
    <name type="scientific">marine sediment metagenome</name>
    <dbReference type="NCBI Taxonomy" id="412755"/>
    <lineage>
        <taxon>unclassified sequences</taxon>
        <taxon>metagenomes</taxon>
        <taxon>ecological metagenomes</taxon>
    </lineage>
</organism>
<evidence type="ECO:0000313" key="1">
    <source>
        <dbReference type="EMBL" id="GAI76014.1"/>
    </source>
</evidence>
<reference evidence="1" key="1">
    <citation type="journal article" date="2014" name="Front. Microbiol.">
        <title>High frequency of phylogenetically diverse reductive dehalogenase-homologous genes in deep subseafloor sedimentary metagenomes.</title>
        <authorList>
            <person name="Kawai M."/>
            <person name="Futagami T."/>
            <person name="Toyoda A."/>
            <person name="Takaki Y."/>
            <person name="Nishi S."/>
            <person name="Hori S."/>
            <person name="Arai W."/>
            <person name="Tsubouchi T."/>
            <person name="Morono Y."/>
            <person name="Uchiyama I."/>
            <person name="Ito T."/>
            <person name="Fujiyama A."/>
            <person name="Inagaki F."/>
            <person name="Takami H."/>
        </authorList>
    </citation>
    <scope>NUCLEOTIDE SEQUENCE</scope>
    <source>
        <strain evidence="1">Expedition CK06-06</strain>
    </source>
</reference>
<proteinExistence type="predicted"/>
<dbReference type="EMBL" id="BARW01009086">
    <property type="protein sequence ID" value="GAI76014.1"/>
    <property type="molecule type" value="Genomic_DNA"/>
</dbReference>
<gene>
    <name evidence="1" type="ORF">S12H4_18405</name>
</gene>
<sequence length="77" mass="8869">MLFLGIILGAINYLMLNPFFGVSIPEDLQMINDLFTTLKLKRVGDFIVNTMKNTYNFSPLNDDKIVMEKEKLVLVKK</sequence>
<comment type="caution">
    <text evidence="1">The sequence shown here is derived from an EMBL/GenBank/DDBJ whole genome shotgun (WGS) entry which is preliminary data.</text>
</comment>
<accession>X1T7Q6</accession>
<name>X1T7Q6_9ZZZZ</name>